<dbReference type="OrthoDB" id="177586at2"/>
<dbReference type="InterPro" id="IPR046047">
    <property type="entry name" value="DUF6005"/>
</dbReference>
<feature type="domain" description="Carrier" evidence="1">
    <location>
        <begin position="4"/>
        <end position="82"/>
    </location>
</feature>
<dbReference type="EMBL" id="CP026604">
    <property type="protein sequence ID" value="AWB66127.1"/>
    <property type="molecule type" value="Genomic_DNA"/>
</dbReference>
<dbReference type="InterPro" id="IPR009081">
    <property type="entry name" value="PP-bd_ACP"/>
</dbReference>
<reference evidence="2 3" key="1">
    <citation type="submission" date="2018-01" db="EMBL/GenBank/DDBJ databases">
        <title>Genome sequence of a Cantenovulum-like bacteria.</title>
        <authorList>
            <person name="Tan W.R."/>
            <person name="Lau N.-S."/>
            <person name="Go F."/>
            <person name="Amirul A.-A.A."/>
        </authorList>
    </citation>
    <scope>NUCLEOTIDE SEQUENCE [LARGE SCALE GENOMIC DNA]</scope>
    <source>
        <strain evidence="2 3">CCB-QB4</strain>
    </source>
</reference>
<evidence type="ECO:0000313" key="2">
    <source>
        <dbReference type="EMBL" id="AWB66127.1"/>
    </source>
</evidence>
<dbReference type="SUPFAM" id="SSF47336">
    <property type="entry name" value="ACP-like"/>
    <property type="match status" value="1"/>
</dbReference>
<dbReference type="Gene3D" id="1.10.1200.10">
    <property type="entry name" value="ACP-like"/>
    <property type="match status" value="1"/>
</dbReference>
<evidence type="ECO:0000313" key="3">
    <source>
        <dbReference type="Proteomes" id="UP000244441"/>
    </source>
</evidence>
<evidence type="ECO:0000259" key="1">
    <source>
        <dbReference type="PROSITE" id="PS50075"/>
    </source>
</evidence>
<dbReference type="Pfam" id="PF19468">
    <property type="entry name" value="DUF6005"/>
    <property type="match status" value="1"/>
</dbReference>
<accession>A0A2S0VPH9</accession>
<gene>
    <name evidence="2" type="ORF">C2869_06585</name>
</gene>
<organism evidence="2 3">
    <name type="scientific">Saccharobesus litoralis</name>
    <dbReference type="NCBI Taxonomy" id="2172099"/>
    <lineage>
        <taxon>Bacteria</taxon>
        <taxon>Pseudomonadati</taxon>
        <taxon>Pseudomonadota</taxon>
        <taxon>Gammaproteobacteria</taxon>
        <taxon>Alteromonadales</taxon>
        <taxon>Alteromonadaceae</taxon>
        <taxon>Saccharobesus</taxon>
    </lineage>
</organism>
<protein>
    <submittedName>
        <fullName evidence="2">Phosphopantetheine-binding protein</fullName>
    </submittedName>
</protein>
<name>A0A2S0VPH9_9ALTE</name>
<dbReference type="PROSITE" id="PS50075">
    <property type="entry name" value="CARRIER"/>
    <property type="match status" value="1"/>
</dbReference>
<dbReference type="KEGG" id="cate:C2869_06585"/>
<dbReference type="InterPro" id="IPR036736">
    <property type="entry name" value="ACP-like_sf"/>
</dbReference>
<dbReference type="RefSeq" id="WP_108602199.1">
    <property type="nucleotide sequence ID" value="NZ_CP026604.1"/>
</dbReference>
<sequence length="442" mass="50656">MQDSEIIQAIHDVLAYELNIANIDAFSATARLNEDLYLDSVLVLQLLIGLELKLDFNVPDDALDAKDFATVATLTDFLKGKIQGDAPLAESTQQNQETEEFEDIKVHCFVSCLCECIKAHDLVDHRPFYFGVWDADVVVDSQYQINYHAEGLNHDFFRLWFQKLYGVEVKPWYKAHSSKSDNIATLTSLLDNKTASQNIMVMLDMFRLPERENKFNQNPFPHYVMLENTQDPSKLFMWDPDFRWEGEQDKQQVLHAIESDAVAGGYLFDSQHIKPSEKASISEYFIACFKPDSNPMTDAVRKIIHAHTKPATGLNASALTQALTQLPVLAIRKYAYEHGLAFFMLELGLDFAEFEDWCDVIEELVSSYKHIQFRAMKIASNVTEGMSIENAENKVLLSEIEEILNQQDKREFSIKQRLTSLYQQWLQHNGLTKKQTMAETSL</sequence>
<dbReference type="AlphaFoldDB" id="A0A2S0VPH9"/>
<dbReference type="Proteomes" id="UP000244441">
    <property type="component" value="Chromosome"/>
</dbReference>
<keyword evidence="3" id="KW-1185">Reference proteome</keyword>
<proteinExistence type="predicted"/>